<reference evidence="2 3" key="1">
    <citation type="submission" date="2016-02" db="EMBL/GenBank/DDBJ databases">
        <title>Genome sequence of Clostridium tepidiprofundi DSM 19306.</title>
        <authorList>
            <person name="Poehlein A."/>
            <person name="Daniel R."/>
        </authorList>
    </citation>
    <scope>NUCLEOTIDE SEQUENCE [LARGE SCALE GENOMIC DNA]</scope>
    <source>
        <strain evidence="2 3">DSM 19306</strain>
    </source>
</reference>
<keyword evidence="3" id="KW-1185">Reference proteome</keyword>
<proteinExistence type="predicted"/>
<dbReference type="RefSeq" id="WP_066823080.1">
    <property type="nucleotide sequence ID" value="NZ_LTBA01000005.1"/>
</dbReference>
<dbReference type="STRING" id="1121338.CLTEP_08560"/>
<name>A0A151B5N1_9CLOT</name>
<dbReference type="EMBL" id="LTBA01000005">
    <property type="protein sequence ID" value="KYH35231.1"/>
    <property type="molecule type" value="Genomic_DNA"/>
</dbReference>
<organism evidence="2 3">
    <name type="scientific">Clostridium tepidiprofundi DSM 19306</name>
    <dbReference type="NCBI Taxonomy" id="1121338"/>
    <lineage>
        <taxon>Bacteria</taxon>
        <taxon>Bacillati</taxon>
        <taxon>Bacillota</taxon>
        <taxon>Clostridia</taxon>
        <taxon>Eubacteriales</taxon>
        <taxon>Clostridiaceae</taxon>
        <taxon>Clostridium</taxon>
    </lineage>
</organism>
<dbReference type="OrthoDB" id="1912986at2"/>
<dbReference type="PATRIC" id="fig|1121338.3.peg.875"/>
<gene>
    <name evidence="2" type="ORF">CLTEP_08560</name>
</gene>
<dbReference type="AlphaFoldDB" id="A0A151B5N1"/>
<accession>A0A151B5N1</accession>
<evidence type="ECO:0000256" key="1">
    <source>
        <dbReference type="SAM" id="Coils"/>
    </source>
</evidence>
<feature type="coiled-coil region" evidence="1">
    <location>
        <begin position="67"/>
        <end position="94"/>
    </location>
</feature>
<protein>
    <submittedName>
        <fullName evidence="2">Uncharacterized protein</fullName>
    </submittedName>
</protein>
<evidence type="ECO:0000313" key="3">
    <source>
        <dbReference type="Proteomes" id="UP000075531"/>
    </source>
</evidence>
<dbReference type="Proteomes" id="UP000075531">
    <property type="component" value="Unassembled WGS sequence"/>
</dbReference>
<comment type="caution">
    <text evidence="2">The sequence shown here is derived from an EMBL/GenBank/DDBJ whole genome shotgun (WGS) entry which is preliminary data.</text>
</comment>
<keyword evidence="1" id="KW-0175">Coiled coil</keyword>
<evidence type="ECO:0000313" key="2">
    <source>
        <dbReference type="EMBL" id="KYH35231.1"/>
    </source>
</evidence>
<sequence>MENDILKGIRDILKYELEPIKKQLQKNTIILEELKSKIDIVVEVQGSHIGQNEKEHIQIMKSLSEKVEVIELAVKDTSKDVKELKQKFEKVERVTIQNTYDVAYLKSVK</sequence>